<evidence type="ECO:0000313" key="2">
    <source>
        <dbReference type="EMBL" id="BBI19594.1"/>
    </source>
</evidence>
<organism evidence="2 3">
    <name type="scientific">Qipengyuania flava</name>
    <dbReference type="NCBI Taxonomy" id="192812"/>
    <lineage>
        <taxon>Bacteria</taxon>
        <taxon>Pseudomonadati</taxon>
        <taxon>Pseudomonadota</taxon>
        <taxon>Alphaproteobacteria</taxon>
        <taxon>Sphingomonadales</taxon>
        <taxon>Erythrobacteraceae</taxon>
        <taxon>Qipengyuania</taxon>
    </lineage>
</organism>
<accession>A0A3T1CF35</accession>
<name>A0A3T1CF35_9SPHN</name>
<evidence type="ECO:0000313" key="3">
    <source>
        <dbReference type="Proteomes" id="UP000290057"/>
    </source>
</evidence>
<dbReference type="Proteomes" id="UP000290057">
    <property type="component" value="Chromosome"/>
</dbReference>
<protein>
    <recommendedName>
        <fullName evidence="4">PAS domain-containing protein</fullName>
    </recommendedName>
</protein>
<evidence type="ECO:0008006" key="4">
    <source>
        <dbReference type="Google" id="ProtNLM"/>
    </source>
</evidence>
<sequence length="645" mass="69490">MPKPSGNDAVIDRLGGFWGSRDADEDFDDDVEDFDDTAELPPSPVGQDERRMQVRAYNHWASLLGDRDFPDIDHLEPDMLADFGPYSVLLDLSGDVANPRLRYVGSELVAECDLDGMVPPLLADVPGRSVLSRITDHYMQILANQAPIGFEAEFVGASGATLLYRGILLPYSSDDRTIDYIYGVINWKEIADQQTADELLLEIDQALAATEADPAREPVMGPEALTGTAFSETGQDDESVLELASADAIVAEASDQLPRPTFGSMADVADDDAVDLPAATGGSGRLDALGNPVGAHAASEADWDEPEDYDNTIKTAADYGLPEWDEDEEEDDDVEAVVDPLGDEDATSSLVALVNRGDRTKKSVDLTLGESEGAQPAAFAAGDGSAPPMPQAYEPPIEPESLQQEEPGPTEFAVFTDRELPHNNHAASIEIAATEPAGTAEPSGEGLYDHLAAAREMAQAAQNTEDRSRKTLYEAVGRAYDFSLAAQHSRAEFDALLADNGLTQQDRAPMTPVVKLVFGADYDKTRLTEYAAVLMHAHRRSVAPGTLATFLREADGGLKGVVAEERRLRKQEQGKPSDGRKAVRPALADKLRALEPLELADLEEADGAEFALVMVRRTPTGAIEIIGEVPDDLPLVERAARKLLD</sequence>
<evidence type="ECO:0000256" key="1">
    <source>
        <dbReference type="SAM" id="MobiDB-lite"/>
    </source>
</evidence>
<proteinExistence type="predicted"/>
<gene>
    <name evidence="2" type="ORF">EKJ_04410</name>
</gene>
<dbReference type="AlphaFoldDB" id="A0A3T1CF35"/>
<reference evidence="2 3" key="1">
    <citation type="submission" date="2019-01" db="EMBL/GenBank/DDBJ databases">
        <title>Complete genome sequence of Erythrobacter flavus KJ5.</title>
        <authorList>
            <person name="Kanesaki Y."/>
            <person name="Brotosudarmo T."/>
            <person name="Moriuchi R."/>
            <person name="Awai K."/>
        </authorList>
    </citation>
    <scope>NUCLEOTIDE SEQUENCE [LARGE SCALE GENOMIC DNA]</scope>
    <source>
        <strain evidence="2 3">KJ5</strain>
    </source>
</reference>
<keyword evidence="3" id="KW-1185">Reference proteome</keyword>
<feature type="region of interest" description="Disordered" evidence="1">
    <location>
        <begin position="1"/>
        <end position="46"/>
    </location>
</feature>
<dbReference type="EMBL" id="AP019389">
    <property type="protein sequence ID" value="BBI19594.1"/>
    <property type="molecule type" value="Genomic_DNA"/>
</dbReference>
<feature type="compositionally biased region" description="Acidic residues" evidence="1">
    <location>
        <begin position="23"/>
        <end position="38"/>
    </location>
</feature>
<feature type="region of interest" description="Disordered" evidence="1">
    <location>
        <begin position="377"/>
        <end position="405"/>
    </location>
</feature>